<keyword evidence="1" id="KW-1133">Transmembrane helix</keyword>
<feature type="transmembrane region" description="Helical" evidence="1">
    <location>
        <begin position="21"/>
        <end position="45"/>
    </location>
</feature>
<evidence type="ECO:0000313" key="2">
    <source>
        <dbReference type="EMBL" id="TRD16937.1"/>
    </source>
</evidence>
<sequence length="73" mass="7690">MADDWTVDISRQASLEDLRDGIALVAAGPCATGIMLIVLVVLYAATVLHSDLTPLQILTQPDSPDAGHVMSTD</sequence>
<dbReference type="AlphaFoldDB" id="A0A547PS11"/>
<keyword evidence="3" id="KW-1185">Reference proteome</keyword>
<keyword evidence="1" id="KW-0472">Membrane</keyword>
<dbReference type="RefSeq" id="WP_142835339.1">
    <property type="nucleotide sequence ID" value="NZ_VFSV01000026.1"/>
</dbReference>
<keyword evidence="1" id="KW-0812">Transmembrane</keyword>
<proteinExistence type="predicted"/>
<evidence type="ECO:0000313" key="3">
    <source>
        <dbReference type="Proteomes" id="UP000318590"/>
    </source>
</evidence>
<dbReference type="EMBL" id="VFSV01000026">
    <property type="protein sequence ID" value="TRD16937.1"/>
    <property type="molecule type" value="Genomic_DNA"/>
</dbReference>
<protein>
    <submittedName>
        <fullName evidence="2">Uncharacterized protein</fullName>
    </submittedName>
</protein>
<organism evidence="2 3">
    <name type="scientific">Palleronia caenipelagi</name>
    <dbReference type="NCBI Taxonomy" id="2489174"/>
    <lineage>
        <taxon>Bacteria</taxon>
        <taxon>Pseudomonadati</taxon>
        <taxon>Pseudomonadota</taxon>
        <taxon>Alphaproteobacteria</taxon>
        <taxon>Rhodobacterales</taxon>
        <taxon>Roseobacteraceae</taxon>
        <taxon>Palleronia</taxon>
    </lineage>
</organism>
<comment type="caution">
    <text evidence="2">The sequence shown here is derived from an EMBL/GenBank/DDBJ whole genome shotgun (WGS) entry which is preliminary data.</text>
</comment>
<evidence type="ECO:0000256" key="1">
    <source>
        <dbReference type="SAM" id="Phobius"/>
    </source>
</evidence>
<name>A0A547PS11_9RHOB</name>
<gene>
    <name evidence="2" type="ORF">FEV53_13440</name>
</gene>
<accession>A0A547PS11</accession>
<dbReference type="Proteomes" id="UP000318590">
    <property type="component" value="Unassembled WGS sequence"/>
</dbReference>
<reference evidence="2 3" key="1">
    <citation type="submission" date="2019-06" db="EMBL/GenBank/DDBJ databases">
        <title>Paenimaribius caenipelagi gen. nov., sp. nov., isolated from a tidal flat.</title>
        <authorList>
            <person name="Yoon J.-H."/>
        </authorList>
    </citation>
    <scope>NUCLEOTIDE SEQUENCE [LARGE SCALE GENOMIC DNA]</scope>
    <source>
        <strain evidence="2 3">JBTF-M29</strain>
    </source>
</reference>